<feature type="compositionally biased region" description="Basic and acidic residues" evidence="1">
    <location>
        <begin position="226"/>
        <end position="243"/>
    </location>
</feature>
<feature type="region of interest" description="Disordered" evidence="1">
    <location>
        <begin position="125"/>
        <end position="144"/>
    </location>
</feature>
<reference evidence="2 3" key="1">
    <citation type="submission" date="2015-03" db="EMBL/GenBank/DDBJ databases">
        <authorList>
            <consortium name="Pathogen Informatics"/>
        </authorList>
    </citation>
    <scope>NUCLEOTIDE SEQUENCE [LARGE SCALE GENOMIC DNA]</scope>
    <source>
        <strain evidence="2 3">G09901357</strain>
    </source>
</reference>
<evidence type="ECO:0000313" key="2">
    <source>
        <dbReference type="EMBL" id="CFE44646.1"/>
    </source>
</evidence>
<proteinExistence type="predicted"/>
<evidence type="ECO:0000313" key="3">
    <source>
        <dbReference type="Proteomes" id="UP000048289"/>
    </source>
</evidence>
<gene>
    <name evidence="2" type="ORF">ERS007681_03673</name>
</gene>
<organism evidence="2 3">
    <name type="scientific">Mycobacterium tuberculosis</name>
    <dbReference type="NCBI Taxonomy" id="1773"/>
    <lineage>
        <taxon>Bacteria</taxon>
        <taxon>Bacillati</taxon>
        <taxon>Actinomycetota</taxon>
        <taxon>Actinomycetes</taxon>
        <taxon>Mycobacteriales</taxon>
        <taxon>Mycobacteriaceae</taxon>
        <taxon>Mycobacterium</taxon>
        <taxon>Mycobacterium tuberculosis complex</taxon>
    </lineage>
</organism>
<dbReference type="AlphaFoldDB" id="A0A654TDQ0"/>
<name>A0A654TDQ0_MYCTX</name>
<feature type="region of interest" description="Disordered" evidence="1">
    <location>
        <begin position="219"/>
        <end position="243"/>
    </location>
</feature>
<protein>
    <submittedName>
        <fullName evidence="2">Uncharacterized protein</fullName>
    </submittedName>
</protein>
<accession>A0A654TDQ0</accession>
<dbReference type="Proteomes" id="UP000048289">
    <property type="component" value="Unassembled WGS sequence"/>
</dbReference>
<sequence>MVATGLSCGEHVGQPHHFPVGVGYLDADGGLAGDRCQHAHALGSHRVGDVALQRGDLLDLDAGPQFDLVAGDGGPAGAARDGRVDLELGQHLTDGAGHVGVGRTAFLGRITGYQQVQRRQRVGTLDDPVGPRVQPVTAASSGAPTGGGFRYRRSVILRNLGRRPGRWPVVGAQGHLVVVTVGEVLAGDFDGVRVVTIEVREVLEVVGVFPWQQPGAEHGAHGIWHLSDRDPGQQEQSEQRADE</sequence>
<dbReference type="EMBL" id="CFOE01000677">
    <property type="protein sequence ID" value="CFE44646.1"/>
    <property type="molecule type" value="Genomic_DNA"/>
</dbReference>
<evidence type="ECO:0000256" key="1">
    <source>
        <dbReference type="SAM" id="MobiDB-lite"/>
    </source>
</evidence>